<evidence type="ECO:0000313" key="3">
    <source>
        <dbReference type="Proteomes" id="UP000053611"/>
    </source>
</evidence>
<dbReference type="Proteomes" id="UP000053611">
    <property type="component" value="Unassembled WGS sequence"/>
</dbReference>
<organism evidence="2 3">
    <name type="scientific">Cutaneotrichosporon oleaginosum</name>
    <dbReference type="NCBI Taxonomy" id="879819"/>
    <lineage>
        <taxon>Eukaryota</taxon>
        <taxon>Fungi</taxon>
        <taxon>Dikarya</taxon>
        <taxon>Basidiomycota</taxon>
        <taxon>Agaricomycotina</taxon>
        <taxon>Tremellomycetes</taxon>
        <taxon>Trichosporonales</taxon>
        <taxon>Trichosporonaceae</taxon>
        <taxon>Cutaneotrichosporon</taxon>
    </lineage>
</organism>
<name>A0A0J0XQ14_9TREE</name>
<dbReference type="RefSeq" id="XP_018279658.1">
    <property type="nucleotide sequence ID" value="XM_018425310.1"/>
</dbReference>
<reference evidence="2 3" key="1">
    <citation type="submission" date="2015-03" db="EMBL/GenBank/DDBJ databases">
        <title>Genomics and transcriptomics of the oil-accumulating basidiomycete yeast T. oleaginosus allow insights into substrate utilization and the diverse evolutionary trajectories of mating systems in fungi.</title>
        <authorList>
            <consortium name="DOE Joint Genome Institute"/>
            <person name="Kourist R."/>
            <person name="Kracht O."/>
            <person name="Bracharz F."/>
            <person name="Lipzen A."/>
            <person name="Nolan M."/>
            <person name="Ohm R."/>
            <person name="Grigoriev I."/>
            <person name="Sun S."/>
            <person name="Heitman J."/>
            <person name="Bruck T."/>
            <person name="Nowrousian M."/>
        </authorList>
    </citation>
    <scope>NUCLEOTIDE SEQUENCE [LARGE SCALE GENOMIC DNA]</scope>
    <source>
        <strain evidence="2 3">IBC0246</strain>
    </source>
</reference>
<dbReference type="GeneID" id="28985913"/>
<gene>
    <name evidence="2" type="ORF">CC85DRAFT_301568</name>
</gene>
<sequence>MTSGQMNERNYLHVIVNDLFPGLLPVDPLGDPYSPTPYRLIAQSRKRSRDEYEPENQTPVKRPCYPQRRPAEPLCWPPVRVKVRQPRRKRSAPIKQNSNTTPAVQLTAAPSLETFVFACEIDGVVTAITAEDIAQMHAEFCPTKRRASAQVGTSLALMRRIAHHADHQTRLTLRASTRWGKLASDAEFYNHCTLLATTDSAVLMTRNYQRLPLDPDRPIVPRIHVLDALYLQALPTKLLPLERIEGALETCQISLLRAEQFQVMPPARTVVAHTFPLTIRDVRPRADRLIWHPQTGCLQDCLLGLRNSAVGCLEVAIVLDDKPAWVLGAELLETLLSHLLQTQGKLTIVCSPRYAATFFGVPIAYDSHKATQWVRNDLREAVGSVNEVRSGIEGEEVVSRFTVVFLEEWRVPPLIKQRQLRPVDCISQSTGLCPQEAKLANEFEKNFVNDDWWQDDLVLSEIGRSFENMAV</sequence>
<evidence type="ECO:0000313" key="2">
    <source>
        <dbReference type="EMBL" id="KLT43167.1"/>
    </source>
</evidence>
<accession>A0A0J0XQ14</accession>
<feature type="region of interest" description="Disordered" evidence="1">
    <location>
        <begin position="44"/>
        <end position="67"/>
    </location>
</feature>
<keyword evidence="3" id="KW-1185">Reference proteome</keyword>
<dbReference type="AlphaFoldDB" id="A0A0J0XQ14"/>
<protein>
    <submittedName>
        <fullName evidence="2">Uncharacterized protein</fullName>
    </submittedName>
</protein>
<evidence type="ECO:0000256" key="1">
    <source>
        <dbReference type="SAM" id="MobiDB-lite"/>
    </source>
</evidence>
<proteinExistence type="predicted"/>
<dbReference type="EMBL" id="KQ087197">
    <property type="protein sequence ID" value="KLT43167.1"/>
    <property type="molecule type" value="Genomic_DNA"/>
</dbReference>